<organism evidence="1 2">
    <name type="scientific">Pseudoxanthomonas mexicana</name>
    <dbReference type="NCBI Taxonomy" id="128785"/>
    <lineage>
        <taxon>Bacteria</taxon>
        <taxon>Pseudomonadati</taxon>
        <taxon>Pseudomonadota</taxon>
        <taxon>Gammaproteobacteria</taxon>
        <taxon>Lysobacterales</taxon>
        <taxon>Lysobacteraceae</taxon>
        <taxon>Pseudoxanthomonas</taxon>
    </lineage>
</organism>
<dbReference type="RefSeq" id="WP_187573042.1">
    <property type="nucleotide sequence ID" value="NZ_CP060731.1"/>
</dbReference>
<dbReference type="Pfam" id="PF13692">
    <property type="entry name" value="Glyco_trans_1_4"/>
    <property type="match status" value="1"/>
</dbReference>
<dbReference type="EMBL" id="CP060731">
    <property type="protein sequence ID" value="QNN77454.1"/>
    <property type="molecule type" value="Genomic_DNA"/>
</dbReference>
<dbReference type="Gene3D" id="3.40.50.11010">
    <property type="match status" value="1"/>
</dbReference>
<dbReference type="SUPFAM" id="SSF53756">
    <property type="entry name" value="UDP-Glycosyltransferase/glycogen phosphorylase"/>
    <property type="match status" value="1"/>
</dbReference>
<protein>
    <submittedName>
        <fullName evidence="1">Glycosyltransferase</fullName>
    </submittedName>
</protein>
<reference evidence="1 2" key="1">
    <citation type="submission" date="2020-08" db="EMBL/GenBank/DDBJ databases">
        <title>Streptomycin Non-resistant strain, P. mexicana.</title>
        <authorList>
            <person name="Ganesh-Kumar S."/>
            <person name="Zhe T."/>
            <person name="Yu Z."/>
            <person name="Min Y."/>
        </authorList>
    </citation>
    <scope>NUCLEOTIDE SEQUENCE [LARGE SCALE GENOMIC DNA]</scope>
    <source>
        <strain evidence="1 2">GTZY2</strain>
    </source>
</reference>
<dbReference type="GeneID" id="81472551"/>
<evidence type="ECO:0000313" key="1">
    <source>
        <dbReference type="EMBL" id="QNN77454.1"/>
    </source>
</evidence>
<dbReference type="Gene3D" id="3.40.50.2000">
    <property type="entry name" value="Glycogen Phosphorylase B"/>
    <property type="match status" value="1"/>
</dbReference>
<sequence>MRDPSAVLEGRGVVYFGNDWNAENRTSSHHIAIRLAQRMPVLYVDSPGMRAPTTSGRDLKRAWRKLTAALKPPVQVRDGLWHCTVPQLPFRRIPGVDAFNRVFSRWAVRRAIRKAGITRYLSWFVVPHPGFLAHRLGEDFCVYYCIDDYAAHPGVDAELIGRRDDTLSRAADQLFVAPPALLPSKQAINPTTTYAPHGVDLDLFLTARSPETPVAEGARSLNGPVIGYIGSLHEWIDMELIAWLAQARPHWSFLLVGHAAADVSALRPLPNVRLAGPQPYATLPTWAKAFDAAIIPYRMNRQVANANPLKLREYLATGKPVVSTYNPEIAKFSQWVRIAEDREGFLAALDQALAEDSEAAAEARVAAVAAQTWDRRVDDVLATVAQALARR</sequence>
<proteinExistence type="predicted"/>
<accession>A0A7G9TBH9</accession>
<dbReference type="Proteomes" id="UP000515838">
    <property type="component" value="Chromosome"/>
</dbReference>
<dbReference type="AlphaFoldDB" id="A0A7G9TBH9"/>
<name>A0A7G9TBH9_PSEMX</name>
<evidence type="ECO:0000313" key="2">
    <source>
        <dbReference type="Proteomes" id="UP000515838"/>
    </source>
</evidence>
<gene>
    <name evidence="1" type="ORF">IAE60_16310</name>
</gene>
<dbReference type="GO" id="GO:0016740">
    <property type="term" value="F:transferase activity"/>
    <property type="evidence" value="ECO:0007669"/>
    <property type="project" value="UniProtKB-KW"/>
</dbReference>
<keyword evidence="1" id="KW-0808">Transferase</keyword>